<keyword evidence="14" id="KW-0282">Flagellum</keyword>
<comment type="subcellular location">
    <subcellularLocation>
        <location evidence="1 9">Bacterial flagellum basal body</location>
    </subcellularLocation>
    <subcellularLocation>
        <location evidence="2">Cell membrane</location>
        <topology evidence="2">Multi-pass membrane protein</topology>
    </subcellularLocation>
</comment>
<dbReference type="OrthoDB" id="9807026at2"/>
<keyword evidence="14" id="KW-0966">Cell projection</keyword>
<keyword evidence="8 9" id="KW-0975">Bacterial flagellum</keyword>
<evidence type="ECO:0000256" key="5">
    <source>
        <dbReference type="ARBA" id="ARBA00022692"/>
    </source>
</evidence>
<feature type="transmembrane region" description="Helical" evidence="11">
    <location>
        <begin position="448"/>
        <end position="469"/>
    </location>
</feature>
<dbReference type="EMBL" id="SPQT01000011">
    <property type="protein sequence ID" value="TFV46453.1"/>
    <property type="molecule type" value="Genomic_DNA"/>
</dbReference>
<keyword evidence="4" id="KW-1003">Cell membrane</keyword>
<name>A0A4Y9LUA3_9BRAD</name>
<dbReference type="InterPro" id="IPR006182">
    <property type="entry name" value="FliF_N_dom"/>
</dbReference>
<evidence type="ECO:0000256" key="11">
    <source>
        <dbReference type="SAM" id="Phobius"/>
    </source>
</evidence>
<feature type="compositionally biased region" description="Polar residues" evidence="10">
    <location>
        <begin position="309"/>
        <end position="329"/>
    </location>
</feature>
<dbReference type="InterPro" id="IPR013556">
    <property type="entry name" value="Flag_M-ring_C"/>
</dbReference>
<dbReference type="Gene3D" id="3.30.70.1530">
    <property type="entry name" value="Hypothetical protein rpa1041"/>
    <property type="match status" value="1"/>
</dbReference>
<evidence type="ECO:0000256" key="9">
    <source>
        <dbReference type="PIRNR" id="PIRNR004862"/>
    </source>
</evidence>
<dbReference type="PRINTS" id="PR01009">
    <property type="entry name" value="FLGMRINGFLIF"/>
</dbReference>
<dbReference type="GO" id="GO:0009431">
    <property type="term" value="C:bacterial-type flagellum basal body, MS ring"/>
    <property type="evidence" value="ECO:0007669"/>
    <property type="project" value="InterPro"/>
</dbReference>
<evidence type="ECO:0000256" key="6">
    <source>
        <dbReference type="ARBA" id="ARBA00022989"/>
    </source>
</evidence>
<dbReference type="GO" id="GO:0071973">
    <property type="term" value="P:bacterial-type flagellum-dependent cell motility"/>
    <property type="evidence" value="ECO:0007669"/>
    <property type="project" value="InterPro"/>
</dbReference>
<feature type="transmembrane region" description="Helical" evidence="11">
    <location>
        <begin position="33"/>
        <end position="55"/>
    </location>
</feature>
<dbReference type="Gene3D" id="3.30.300.30">
    <property type="match status" value="1"/>
</dbReference>
<dbReference type="Pfam" id="PF08345">
    <property type="entry name" value="YscJ_FliF_C"/>
    <property type="match status" value="1"/>
</dbReference>
<dbReference type="Proteomes" id="UP000297966">
    <property type="component" value="Unassembled WGS sequence"/>
</dbReference>
<evidence type="ECO:0000256" key="10">
    <source>
        <dbReference type="SAM" id="MobiDB-lite"/>
    </source>
</evidence>
<keyword evidence="6 11" id="KW-1133">Transmembrane helix</keyword>
<reference evidence="14 15" key="1">
    <citation type="submission" date="2019-03" db="EMBL/GenBank/DDBJ databases">
        <title>Bradyrhizobium diversity isolated from nodules of Chamaecrista fasciculata.</title>
        <authorList>
            <person name="Klepa M.S."/>
            <person name="Urquiaga M.O."/>
            <person name="Hungria M."/>
            <person name="Delamuta J.R."/>
        </authorList>
    </citation>
    <scope>NUCLEOTIDE SEQUENCE [LARGE SCALE GENOMIC DNA]</scope>
    <source>
        <strain evidence="14 15">CNPSo 3448</strain>
    </source>
</reference>
<feature type="domain" description="Flagellar M-ring N-terminal" evidence="12">
    <location>
        <begin position="56"/>
        <end position="228"/>
    </location>
</feature>
<feature type="compositionally biased region" description="Basic and acidic residues" evidence="10">
    <location>
        <begin position="337"/>
        <end position="347"/>
    </location>
</feature>
<evidence type="ECO:0000313" key="14">
    <source>
        <dbReference type="EMBL" id="TFV46453.1"/>
    </source>
</evidence>
<dbReference type="InterPro" id="IPR043427">
    <property type="entry name" value="YscJ/FliF"/>
</dbReference>
<dbReference type="InterPro" id="IPR045851">
    <property type="entry name" value="AMP-bd_C_sf"/>
</dbReference>
<comment type="function">
    <text evidence="9">The M ring may be actively involved in energy transduction.</text>
</comment>
<protein>
    <recommendedName>
        <fullName evidence="9">Flagellar M-ring protein</fullName>
    </recommendedName>
</protein>
<accession>A0A4Y9LUA3</accession>
<evidence type="ECO:0000256" key="2">
    <source>
        <dbReference type="ARBA" id="ARBA00004651"/>
    </source>
</evidence>
<evidence type="ECO:0000313" key="15">
    <source>
        <dbReference type="Proteomes" id="UP000297966"/>
    </source>
</evidence>
<evidence type="ECO:0000256" key="7">
    <source>
        <dbReference type="ARBA" id="ARBA00023136"/>
    </source>
</evidence>
<feature type="domain" description="Flagellar M-ring C-terminal" evidence="13">
    <location>
        <begin position="261"/>
        <end position="425"/>
    </location>
</feature>
<dbReference type="NCBIfam" id="TIGR00206">
    <property type="entry name" value="fliF"/>
    <property type="match status" value="1"/>
</dbReference>
<dbReference type="AlphaFoldDB" id="A0A4Y9LUA3"/>
<dbReference type="PANTHER" id="PTHR30046">
    <property type="entry name" value="FLAGELLAR M-RING PROTEIN"/>
    <property type="match status" value="1"/>
</dbReference>
<keyword evidence="15" id="KW-1185">Reference proteome</keyword>
<dbReference type="PANTHER" id="PTHR30046:SF0">
    <property type="entry name" value="FLAGELLAR M-RING PROTEIN"/>
    <property type="match status" value="1"/>
</dbReference>
<comment type="similarity">
    <text evidence="3 9">Belongs to the FliF family.</text>
</comment>
<evidence type="ECO:0000256" key="1">
    <source>
        <dbReference type="ARBA" id="ARBA00004117"/>
    </source>
</evidence>
<evidence type="ECO:0000256" key="8">
    <source>
        <dbReference type="ARBA" id="ARBA00023143"/>
    </source>
</evidence>
<proteinExistence type="inferred from homology"/>
<keyword evidence="14" id="KW-0969">Cilium</keyword>
<evidence type="ECO:0000256" key="3">
    <source>
        <dbReference type="ARBA" id="ARBA00007971"/>
    </source>
</evidence>
<sequence length="553" mass="60023">MSHMFALVRGHMLFSRAQIQQLLNNLLELGPRRLMALGLIGFAVLVTVVGGAYYLSRPEFETLYTGLSREDVTRMGAALREQNIAFDVNTAGDAVSVRPSQTMQARMLLAEKGLPTSANSGYELFDKIGSLGLTSFMQEVTKLRALEGEIARTVQLMKGVKAARVHIVMPVRGSFRATQQPPSASVVLRTDGAIEARTAQSIRHLVAAAIPGMSRDKVTVLDADGSMLLAEEDEATAAPTKMASLQKTVGGMVQENIRKALTPYLGLDNFEVSVAPQLSTDKRQTNETVYDPESRAERSVRNVREKESSQNADRSTPTTVQQNLPDQQVNGGGSKNSSEDKTRREDVTNFEVSSKTTTTVSDGYLVKKLFIAVLVNRARLVADLGDKSNQAIVDSKLAEISQLAATAGGLDKQRGDQIQVTAVDFIEGSRELAPVPPISFVEMINKQLGSVINAVTILAVASMLVWFGLRPAVNGILTHRAAQAQTEAAEAAELEAATALALAESQDPELNLVEDLEGKMQRTPQKRLEQIVRLDQAQAAAILKDWMRREEAA</sequence>
<organism evidence="14 15">
    <name type="scientific">Bradyrhizobium niftali</name>
    <dbReference type="NCBI Taxonomy" id="2560055"/>
    <lineage>
        <taxon>Bacteria</taxon>
        <taxon>Pseudomonadati</taxon>
        <taxon>Pseudomonadota</taxon>
        <taxon>Alphaproteobacteria</taxon>
        <taxon>Hyphomicrobiales</taxon>
        <taxon>Nitrobacteraceae</taxon>
        <taxon>Bradyrhizobium</taxon>
    </lineage>
</organism>
<dbReference type="GO" id="GO:0005886">
    <property type="term" value="C:plasma membrane"/>
    <property type="evidence" value="ECO:0007669"/>
    <property type="project" value="UniProtKB-SubCell"/>
</dbReference>
<comment type="caution">
    <text evidence="14">The sequence shown here is derived from an EMBL/GenBank/DDBJ whole genome shotgun (WGS) entry which is preliminary data.</text>
</comment>
<keyword evidence="7 11" id="KW-0472">Membrane</keyword>
<evidence type="ECO:0000259" key="13">
    <source>
        <dbReference type="Pfam" id="PF08345"/>
    </source>
</evidence>
<feature type="compositionally biased region" description="Basic and acidic residues" evidence="10">
    <location>
        <begin position="292"/>
        <end position="308"/>
    </location>
</feature>
<gene>
    <name evidence="14" type="primary">fliF</name>
    <name evidence="14" type="ORF">E4K65_20715</name>
</gene>
<dbReference type="Pfam" id="PF01514">
    <property type="entry name" value="YscJ_FliF"/>
    <property type="match status" value="1"/>
</dbReference>
<evidence type="ECO:0000256" key="4">
    <source>
        <dbReference type="ARBA" id="ARBA00022475"/>
    </source>
</evidence>
<dbReference type="GO" id="GO:0003774">
    <property type="term" value="F:cytoskeletal motor activity"/>
    <property type="evidence" value="ECO:0007669"/>
    <property type="project" value="InterPro"/>
</dbReference>
<keyword evidence="5 11" id="KW-0812">Transmembrane</keyword>
<dbReference type="PIRSF" id="PIRSF004862">
    <property type="entry name" value="FliF"/>
    <property type="match status" value="1"/>
</dbReference>
<feature type="region of interest" description="Disordered" evidence="10">
    <location>
        <begin position="278"/>
        <end position="351"/>
    </location>
</feature>
<evidence type="ECO:0000259" key="12">
    <source>
        <dbReference type="Pfam" id="PF01514"/>
    </source>
</evidence>
<dbReference type="InterPro" id="IPR000067">
    <property type="entry name" value="FlgMring_FliF"/>
</dbReference>